<dbReference type="AlphaFoldDB" id="A0A395R4L2"/>
<keyword evidence="1" id="KW-1133">Transmembrane helix</keyword>
<dbReference type="RefSeq" id="WP_118131124.1">
    <property type="nucleotide sequence ID" value="NZ_LMAZ01000003.1"/>
</dbReference>
<feature type="transmembrane region" description="Helical" evidence="1">
    <location>
        <begin position="53"/>
        <end position="74"/>
    </location>
</feature>
<accession>A0A395R4L2</accession>
<protein>
    <submittedName>
        <fullName evidence="2">Uncharacterized protein</fullName>
    </submittedName>
</protein>
<comment type="caution">
    <text evidence="2">The sequence shown here is derived from an EMBL/GenBank/DDBJ whole genome shotgun (WGS) entry which is preliminary data.</text>
</comment>
<dbReference type="Proteomes" id="UP000265411">
    <property type="component" value="Unassembled WGS sequence"/>
</dbReference>
<organism evidence="2 3">
    <name type="scientific">Pseudomonas abyssi</name>
    <dbReference type="NCBI Taxonomy" id="170540"/>
    <lineage>
        <taxon>Bacteria</taxon>
        <taxon>Pseudomonadati</taxon>
        <taxon>Pseudomonadota</taxon>
        <taxon>Gammaproteobacteria</taxon>
        <taxon>Pseudomonadales</taxon>
        <taxon>Pseudomonadaceae</taxon>
        <taxon>Pseudomonas</taxon>
    </lineage>
</organism>
<dbReference type="EMBL" id="LMAZ01000003">
    <property type="protein sequence ID" value="RGP54732.1"/>
    <property type="molecule type" value="Genomic_DNA"/>
</dbReference>
<feature type="transmembrane region" description="Helical" evidence="1">
    <location>
        <begin position="104"/>
        <end position="125"/>
    </location>
</feature>
<feature type="transmembrane region" description="Helical" evidence="1">
    <location>
        <begin position="131"/>
        <end position="153"/>
    </location>
</feature>
<keyword evidence="1" id="KW-0472">Membrane</keyword>
<sequence>MGLLATALLVAGVLTLRLTWGKALRARALWLAIAWGLIMLGHVTFARTFGAEVGIPAAQLACMLLGLLLVVANLQRSPRRLPRQRTAVADPPATRGRWHKSMRLLLAGPLAALAALSVCMLLARLLPPPAINSIVIAGLSVPLLWATAVLWAVSAQRLRWPATGLLLCCGLSATLLLLRSGTSP</sequence>
<reference evidence="2 3" key="1">
    <citation type="journal article" date="2018" name="Syst. Appl. Microbiol.">
        <title>Pseudomonas gallaeciensis sp. nov., isolated from crude-oil-contaminated intertidal sand samples after the Prestige oil spill.</title>
        <authorList>
            <person name="Mulet M."/>
            <person name="Sanchez D."/>
            <person name="Rodriguez A.C."/>
            <person name="Nogales B."/>
            <person name="Bosch R."/>
            <person name="Busquets A."/>
            <person name="Gomila M."/>
            <person name="Lalucat J."/>
            <person name="Garcia-Valdes E."/>
        </authorList>
    </citation>
    <scope>NUCLEOTIDE SEQUENCE [LARGE SCALE GENOMIC DNA]</scope>
    <source>
        <strain evidence="2 3">V113</strain>
    </source>
</reference>
<evidence type="ECO:0000256" key="1">
    <source>
        <dbReference type="SAM" id="Phobius"/>
    </source>
</evidence>
<name>A0A395R4L2_9PSED</name>
<keyword evidence="3" id="KW-1185">Reference proteome</keyword>
<keyword evidence="1" id="KW-0812">Transmembrane</keyword>
<gene>
    <name evidence="2" type="ORF">ASB58_12770</name>
</gene>
<feature type="transmembrane region" description="Helical" evidence="1">
    <location>
        <begin position="160"/>
        <end position="178"/>
    </location>
</feature>
<evidence type="ECO:0000313" key="2">
    <source>
        <dbReference type="EMBL" id="RGP54732.1"/>
    </source>
</evidence>
<proteinExistence type="predicted"/>
<evidence type="ECO:0000313" key="3">
    <source>
        <dbReference type="Proteomes" id="UP000265411"/>
    </source>
</evidence>